<dbReference type="GO" id="GO:0016020">
    <property type="term" value="C:membrane"/>
    <property type="evidence" value="ECO:0007669"/>
    <property type="project" value="TreeGrafter"/>
</dbReference>
<protein>
    <submittedName>
        <fullName evidence="2">RBP1 protein</fullName>
    </submittedName>
</protein>
<dbReference type="GO" id="GO:0007264">
    <property type="term" value="P:small GTPase-mediated signal transduction"/>
    <property type="evidence" value="ECO:0007669"/>
    <property type="project" value="InterPro"/>
</dbReference>
<dbReference type="PANTHER" id="PTHR12783">
    <property type="entry name" value="RALA BINDING PROTEIN 1 RALBP1"/>
    <property type="match status" value="1"/>
</dbReference>
<evidence type="ECO:0000313" key="2">
    <source>
        <dbReference type="EMBL" id="NXK40759.1"/>
    </source>
</evidence>
<dbReference type="GO" id="GO:0031267">
    <property type="term" value="F:small GTPase binding"/>
    <property type="evidence" value="ECO:0007669"/>
    <property type="project" value="InterPro"/>
</dbReference>
<organism evidence="2 3">
    <name type="scientific">Piprites chloris</name>
    <name type="common">Wing-barred manakin</name>
    <dbReference type="NCBI Taxonomy" id="114369"/>
    <lineage>
        <taxon>Eukaryota</taxon>
        <taxon>Metazoa</taxon>
        <taxon>Chordata</taxon>
        <taxon>Craniata</taxon>
        <taxon>Vertebrata</taxon>
        <taxon>Euteleostomi</taxon>
        <taxon>Archelosauria</taxon>
        <taxon>Archosauria</taxon>
        <taxon>Dinosauria</taxon>
        <taxon>Saurischia</taxon>
        <taxon>Theropoda</taxon>
        <taxon>Coelurosauria</taxon>
        <taxon>Aves</taxon>
        <taxon>Neognathae</taxon>
        <taxon>Neoaves</taxon>
        <taxon>Telluraves</taxon>
        <taxon>Australaves</taxon>
        <taxon>Passeriformes</taxon>
        <taxon>Pipridae</taxon>
        <taxon>Piprites</taxon>
    </lineage>
</organism>
<name>A0A7L0JAS6_PIPCL</name>
<dbReference type="EMBL" id="VXAH01000384">
    <property type="protein sequence ID" value="NXK40759.1"/>
    <property type="molecule type" value="Genomic_DNA"/>
</dbReference>
<proteinExistence type="predicted"/>
<dbReference type="AlphaFoldDB" id="A0A7L0JAS6"/>
<gene>
    <name evidence="2" type="primary">Ralbp1_2</name>
    <name evidence="2" type="ORF">PIPCHL_R08816</name>
</gene>
<dbReference type="InterPro" id="IPR039767">
    <property type="entry name" value="RALBP1"/>
</dbReference>
<evidence type="ECO:0000313" key="3">
    <source>
        <dbReference type="Proteomes" id="UP000520962"/>
    </source>
</evidence>
<comment type="caution">
    <text evidence="2">The sequence shown here is derived from an EMBL/GenBank/DDBJ whole genome shotgun (WGS) entry which is preliminary data.</text>
</comment>
<dbReference type="PANTHER" id="PTHR12783:SF5">
    <property type="entry name" value="RALA-BINDING PROTEIN 1"/>
    <property type="match status" value="1"/>
</dbReference>
<accession>A0A7L0JAS6</accession>
<evidence type="ECO:0000256" key="1">
    <source>
        <dbReference type="SAM" id="MobiDB-lite"/>
    </source>
</evidence>
<feature type="compositionally biased region" description="Basic and acidic residues" evidence="1">
    <location>
        <begin position="51"/>
        <end position="79"/>
    </location>
</feature>
<sequence>MTKSFLLPTGNPNEHHQEHSRGLARAPSSEEISPAKFLGWYRTNEISPPHDTMHEPPDTVSNDEKEDGRKKGKFKNKEK</sequence>
<feature type="region of interest" description="Disordered" evidence="1">
    <location>
        <begin position="1"/>
        <end position="79"/>
    </location>
</feature>
<feature type="non-terminal residue" evidence="2">
    <location>
        <position position="79"/>
    </location>
</feature>
<reference evidence="2 3" key="1">
    <citation type="submission" date="2019-09" db="EMBL/GenBank/DDBJ databases">
        <title>Bird 10,000 Genomes (B10K) Project - Family phase.</title>
        <authorList>
            <person name="Zhang G."/>
        </authorList>
    </citation>
    <scope>NUCLEOTIDE SEQUENCE [LARGE SCALE GENOMIC DNA]</scope>
    <source>
        <strain evidence="2">B10K-DU-007-02</strain>
        <tissue evidence="2">Mixed tissue sample</tissue>
    </source>
</reference>
<dbReference type="Proteomes" id="UP000520962">
    <property type="component" value="Unassembled WGS sequence"/>
</dbReference>
<feature type="non-terminal residue" evidence="2">
    <location>
        <position position="1"/>
    </location>
</feature>
<dbReference type="GO" id="GO:0006897">
    <property type="term" value="P:endocytosis"/>
    <property type="evidence" value="ECO:0007669"/>
    <property type="project" value="TreeGrafter"/>
</dbReference>
<keyword evidence="3" id="KW-1185">Reference proteome</keyword>
<dbReference type="GO" id="GO:0005096">
    <property type="term" value="F:GTPase activator activity"/>
    <property type="evidence" value="ECO:0007669"/>
    <property type="project" value="InterPro"/>
</dbReference>